<dbReference type="RefSeq" id="WP_380025316.1">
    <property type="nucleotide sequence ID" value="NZ_JBHSHC010000056.1"/>
</dbReference>
<evidence type="ECO:0000313" key="5">
    <source>
        <dbReference type="Proteomes" id="UP001596002"/>
    </source>
</evidence>
<dbReference type="InterPro" id="IPR038454">
    <property type="entry name" value="DnaA_N_sf"/>
</dbReference>
<dbReference type="Proteomes" id="UP001596002">
    <property type="component" value="Unassembled WGS sequence"/>
</dbReference>
<dbReference type="InterPro" id="IPR020591">
    <property type="entry name" value="Chromosome_initiator_DnaA-like"/>
</dbReference>
<dbReference type="PANTHER" id="PTHR30050">
    <property type="entry name" value="CHROMOSOMAL REPLICATION INITIATOR PROTEIN DNAA"/>
    <property type="match status" value="1"/>
</dbReference>
<evidence type="ECO:0000259" key="2">
    <source>
        <dbReference type="Pfam" id="PF00308"/>
    </source>
</evidence>
<comment type="similarity">
    <text evidence="1">Belongs to the DnaA family.</text>
</comment>
<keyword evidence="5" id="KW-1185">Reference proteome</keyword>
<dbReference type="InterPro" id="IPR013317">
    <property type="entry name" value="DnaA_dom"/>
</dbReference>
<feature type="domain" description="Chromosomal replication initiator protein DnaA ATPAse" evidence="2">
    <location>
        <begin position="2"/>
        <end position="114"/>
    </location>
</feature>
<proteinExistence type="inferred from homology"/>
<accession>A0ABV9Q1V5</accession>
<evidence type="ECO:0000313" key="4">
    <source>
        <dbReference type="EMBL" id="MFC4767392.1"/>
    </source>
</evidence>
<dbReference type="PRINTS" id="PR00051">
    <property type="entry name" value="DNAA"/>
</dbReference>
<dbReference type="Pfam" id="PF00308">
    <property type="entry name" value="Bac_DnaA"/>
    <property type="match status" value="1"/>
</dbReference>
<name>A0ABV9Q1V5_9BACL</name>
<dbReference type="Gene3D" id="3.30.300.180">
    <property type="match status" value="1"/>
</dbReference>
<evidence type="ECO:0000259" key="3">
    <source>
        <dbReference type="Pfam" id="PF11638"/>
    </source>
</evidence>
<protein>
    <submittedName>
        <fullName evidence="4">DnaA ATPase domain-containing protein</fullName>
    </submittedName>
</protein>
<reference evidence="5" key="1">
    <citation type="journal article" date="2019" name="Int. J. Syst. Evol. Microbiol.">
        <title>The Global Catalogue of Microorganisms (GCM) 10K type strain sequencing project: providing services to taxonomists for standard genome sequencing and annotation.</title>
        <authorList>
            <consortium name="The Broad Institute Genomics Platform"/>
            <consortium name="The Broad Institute Genome Sequencing Center for Infectious Disease"/>
            <person name="Wu L."/>
            <person name="Ma J."/>
        </authorList>
    </citation>
    <scope>NUCLEOTIDE SEQUENCE [LARGE SCALE GENOMIC DNA]</scope>
    <source>
        <strain evidence="5">WYCCWR 12678</strain>
    </source>
</reference>
<gene>
    <name evidence="4" type="ORF">ACFO8Q_08450</name>
</gene>
<dbReference type="PANTHER" id="PTHR30050:SF2">
    <property type="entry name" value="CHROMOSOMAL REPLICATION INITIATOR PROTEIN DNAA"/>
    <property type="match status" value="1"/>
</dbReference>
<dbReference type="Pfam" id="PF11638">
    <property type="entry name" value="DnaA_N"/>
    <property type="match status" value="1"/>
</dbReference>
<dbReference type="CDD" id="cd00009">
    <property type="entry name" value="AAA"/>
    <property type="match status" value="1"/>
</dbReference>
<dbReference type="InterPro" id="IPR027417">
    <property type="entry name" value="P-loop_NTPase"/>
</dbReference>
<dbReference type="SUPFAM" id="SSF52540">
    <property type="entry name" value="P-loop containing nucleoside triphosphate hydrolases"/>
    <property type="match status" value="1"/>
</dbReference>
<evidence type="ECO:0000256" key="1">
    <source>
        <dbReference type="RuleBase" id="RU004227"/>
    </source>
</evidence>
<keyword evidence="1" id="KW-0235">DNA replication</keyword>
<dbReference type="EMBL" id="JBHSHC010000056">
    <property type="protein sequence ID" value="MFC4767392.1"/>
    <property type="molecule type" value="Genomic_DNA"/>
</dbReference>
<feature type="domain" description="DnaA N-terminal" evidence="3">
    <location>
        <begin position="187"/>
        <end position="247"/>
    </location>
</feature>
<sequence length="321" mass="36453">MLLHAIGNEIRSNHPEWNILYITADQFRTRFLDAIASNQCREFEQSVESVDVLLFDDLDRLSGQYQTQEGLFTTFNHLYSIGKQLVIASLYPPKELSAFDERLKSRMSWGLHTDIVASSPEQIIEKYCEKEQIGLSSDQIQGILQQDYQSTGELIAAVRQLAAFGRCEDKPLSNTGKEASGTRIPDDLWQKVLSALVTSLSQSSFATWFQGTNAILFGDSLKIIVGNDFQADWLQSRYKRVITDMVRQLTGREINLLFAVDKQTEVKRSVPVSGEVGCNKVELDSVMKTFHELKELKQLIKESLSELKKTNDLLQEIRHSL</sequence>
<organism evidence="4 5">
    <name type="scientific">Effusibacillus consociatus</name>
    <dbReference type="NCBI Taxonomy" id="1117041"/>
    <lineage>
        <taxon>Bacteria</taxon>
        <taxon>Bacillati</taxon>
        <taxon>Bacillota</taxon>
        <taxon>Bacilli</taxon>
        <taxon>Bacillales</taxon>
        <taxon>Alicyclobacillaceae</taxon>
        <taxon>Effusibacillus</taxon>
    </lineage>
</organism>
<dbReference type="Gene3D" id="3.40.50.300">
    <property type="entry name" value="P-loop containing nucleotide triphosphate hydrolases"/>
    <property type="match status" value="1"/>
</dbReference>
<dbReference type="InterPro" id="IPR024633">
    <property type="entry name" value="DnaA_N_dom"/>
</dbReference>
<comment type="caution">
    <text evidence="4">The sequence shown here is derived from an EMBL/GenBank/DDBJ whole genome shotgun (WGS) entry which is preliminary data.</text>
</comment>